<dbReference type="InterPro" id="IPR029055">
    <property type="entry name" value="Ntn_hydrolases_N"/>
</dbReference>
<dbReference type="PROSITE" id="PS51278">
    <property type="entry name" value="GATASE_TYPE_2"/>
    <property type="match status" value="1"/>
</dbReference>
<proteinExistence type="predicted"/>
<dbReference type="SUPFAM" id="SSF56235">
    <property type="entry name" value="N-terminal nucleophile aminohydrolases (Ntn hydrolases)"/>
    <property type="match status" value="1"/>
</dbReference>
<dbReference type="Gene3D" id="3.60.20.10">
    <property type="entry name" value="Glutamine Phosphoribosylpyrophosphate, subunit 1, domain 1"/>
    <property type="match status" value="1"/>
</dbReference>
<evidence type="ECO:0000313" key="3">
    <source>
        <dbReference type="EMBL" id="SDY56772.1"/>
    </source>
</evidence>
<keyword evidence="1 3" id="KW-0315">Glutamine amidotransferase</keyword>
<accession>A0A1H3KX87</accession>
<protein>
    <submittedName>
        <fullName evidence="3">Glutamine amidotransferase</fullName>
    </submittedName>
</protein>
<dbReference type="InterPro" id="IPR052373">
    <property type="entry name" value="Gamma-glu_amide_hydrolase"/>
</dbReference>
<dbReference type="OrthoDB" id="9804310at2"/>
<dbReference type="EMBL" id="FNPR01000002">
    <property type="protein sequence ID" value="SDY56772.1"/>
    <property type="molecule type" value="Genomic_DNA"/>
</dbReference>
<dbReference type="GeneID" id="78124871"/>
<feature type="domain" description="Glutamine amidotransferase type-2" evidence="2">
    <location>
        <begin position="2"/>
        <end position="262"/>
    </location>
</feature>
<name>A0A1H3KX87_9RHOB</name>
<dbReference type="PANTHER" id="PTHR43187">
    <property type="entry name" value="GLUTAMINE AMIDOTRANSFERASE DUG3-RELATED"/>
    <property type="match status" value="1"/>
</dbReference>
<sequence>MCRWAAYLGAPIFIEDLVTKPGHSLIVQSRAAEECKTSINADGFGIAWYHARPEPGLYRDVFPAWSDPNLKALCAQVKSHAFIAHVRASTGTAISRNNCHPFTYGRYSFVHNGQVGGYDGFRKTADMMIEESYYPHRKGATDSEALFLIALGEGLEADPVGAMGRAVARLEALARRSGVLPFMRFSAALCDGQRLYAFRYASDENAPTLYNRWSESRKGWAIVSEPLVDGEGGWCAQEAGTVAIFEGTKVSFERFAPECAPA</sequence>
<reference evidence="3 4" key="1">
    <citation type="submission" date="2016-10" db="EMBL/GenBank/DDBJ databases">
        <authorList>
            <person name="de Groot N.N."/>
        </authorList>
    </citation>
    <scope>NUCLEOTIDE SEQUENCE [LARGE SCALE GENOMIC DNA]</scope>
    <source>
        <strain evidence="3 4">DSM 24677</strain>
    </source>
</reference>
<keyword evidence="4" id="KW-1185">Reference proteome</keyword>
<dbReference type="PANTHER" id="PTHR43187:SF1">
    <property type="entry name" value="GLUTAMINE AMIDOTRANSFERASE DUG3-RELATED"/>
    <property type="match status" value="1"/>
</dbReference>
<dbReference type="GO" id="GO:0016740">
    <property type="term" value="F:transferase activity"/>
    <property type="evidence" value="ECO:0007669"/>
    <property type="project" value="UniProtKB-KW"/>
</dbReference>
<dbReference type="CDD" id="cd01908">
    <property type="entry name" value="YafJ"/>
    <property type="match status" value="1"/>
</dbReference>
<evidence type="ECO:0000259" key="2">
    <source>
        <dbReference type="PROSITE" id="PS51278"/>
    </source>
</evidence>
<dbReference type="InterPro" id="IPR026869">
    <property type="entry name" value="EgtC-like"/>
</dbReference>
<dbReference type="STRING" id="576131.SAMN05444486_102811"/>
<keyword evidence="3" id="KW-0808">Transferase</keyword>
<dbReference type="AlphaFoldDB" id="A0A1H3KX87"/>
<dbReference type="RefSeq" id="WP_089891175.1">
    <property type="nucleotide sequence ID" value="NZ_CALJFH010000033.1"/>
</dbReference>
<evidence type="ECO:0000256" key="1">
    <source>
        <dbReference type="ARBA" id="ARBA00022962"/>
    </source>
</evidence>
<dbReference type="Proteomes" id="UP000199026">
    <property type="component" value="Unassembled WGS sequence"/>
</dbReference>
<dbReference type="InterPro" id="IPR017932">
    <property type="entry name" value="GATase_2_dom"/>
</dbReference>
<gene>
    <name evidence="3" type="ORF">SAMN05444486_102811</name>
</gene>
<organism evidence="3 4">
    <name type="scientific">Lentibacter algarum</name>
    <dbReference type="NCBI Taxonomy" id="576131"/>
    <lineage>
        <taxon>Bacteria</taxon>
        <taxon>Pseudomonadati</taxon>
        <taxon>Pseudomonadota</taxon>
        <taxon>Alphaproteobacteria</taxon>
        <taxon>Rhodobacterales</taxon>
        <taxon>Roseobacteraceae</taxon>
        <taxon>Lentibacter</taxon>
    </lineage>
</organism>
<evidence type="ECO:0000313" key="4">
    <source>
        <dbReference type="Proteomes" id="UP000199026"/>
    </source>
</evidence>
<dbReference type="Pfam" id="PF13230">
    <property type="entry name" value="GATase_4"/>
    <property type="match status" value="1"/>
</dbReference>